<accession>A0ABW3N1M8</accession>
<dbReference type="PIRSF" id="PIRSF008505">
    <property type="entry name" value="UCP008505"/>
    <property type="match status" value="1"/>
</dbReference>
<reference evidence="2" key="1">
    <citation type="journal article" date="2019" name="Int. J. Syst. Evol. Microbiol.">
        <title>The Global Catalogue of Microorganisms (GCM) 10K type strain sequencing project: providing services to taxonomists for standard genome sequencing and annotation.</title>
        <authorList>
            <consortium name="The Broad Institute Genomics Platform"/>
            <consortium name="The Broad Institute Genome Sequencing Center for Infectious Disease"/>
            <person name="Wu L."/>
            <person name="Ma J."/>
        </authorList>
    </citation>
    <scope>NUCLEOTIDE SEQUENCE [LARGE SCALE GENOMIC DNA]</scope>
    <source>
        <strain evidence="2">CCUG 57508</strain>
    </source>
</reference>
<sequence length="156" mass="17054">MAAVYVWDTSALIGAWVRAYPPDVFPALWDQIDALGAAGRLMVPEEVLEELAERDDALHGWVKTRQSTLVVPTSRAVMLEARDVLADHAELTKTGTGRGKADPFVIATARMNGCAVVTEERGGSQQKPRIPYVCQQRGVPVHSVLEVIRAEGWTFA</sequence>
<comment type="caution">
    <text evidence="1">The sequence shown here is derived from an EMBL/GenBank/DDBJ whole genome shotgun (WGS) entry which is preliminary data.</text>
</comment>
<dbReference type="InterPro" id="IPR016541">
    <property type="entry name" value="UCP008505"/>
</dbReference>
<organism evidence="1 2">
    <name type="scientific">Terrabacter terrigena</name>
    <dbReference type="NCBI Taxonomy" id="574718"/>
    <lineage>
        <taxon>Bacteria</taxon>
        <taxon>Bacillati</taxon>
        <taxon>Actinomycetota</taxon>
        <taxon>Actinomycetes</taxon>
        <taxon>Micrococcales</taxon>
        <taxon>Intrasporangiaceae</taxon>
        <taxon>Terrabacter</taxon>
    </lineage>
</organism>
<dbReference type="RefSeq" id="WP_386054484.1">
    <property type="nucleotide sequence ID" value="NZ_JBHTKH010000018.1"/>
</dbReference>
<dbReference type="Proteomes" id="UP001597046">
    <property type="component" value="Unassembled WGS sequence"/>
</dbReference>
<protein>
    <submittedName>
        <fullName evidence="1">DUF4411 family protein</fullName>
    </submittedName>
</protein>
<dbReference type="Pfam" id="PF14367">
    <property type="entry name" value="DUF4411"/>
    <property type="match status" value="1"/>
</dbReference>
<evidence type="ECO:0000313" key="2">
    <source>
        <dbReference type="Proteomes" id="UP001597046"/>
    </source>
</evidence>
<keyword evidence="2" id="KW-1185">Reference proteome</keyword>
<dbReference type="EMBL" id="JBHTKH010000018">
    <property type="protein sequence ID" value="MFD1056382.1"/>
    <property type="molecule type" value="Genomic_DNA"/>
</dbReference>
<proteinExistence type="predicted"/>
<name>A0ABW3N1M8_9MICO</name>
<dbReference type="InterPro" id="IPR029060">
    <property type="entry name" value="PIN-like_dom_sf"/>
</dbReference>
<gene>
    <name evidence="1" type="ORF">ACFQ2V_18880</name>
</gene>
<dbReference type="SUPFAM" id="SSF88723">
    <property type="entry name" value="PIN domain-like"/>
    <property type="match status" value="1"/>
</dbReference>
<evidence type="ECO:0000313" key="1">
    <source>
        <dbReference type="EMBL" id="MFD1056382.1"/>
    </source>
</evidence>
<dbReference type="Gene3D" id="3.40.50.1010">
    <property type="entry name" value="5'-nuclease"/>
    <property type="match status" value="1"/>
</dbReference>